<evidence type="ECO:0000259" key="1">
    <source>
        <dbReference type="Pfam" id="PF01302"/>
    </source>
</evidence>
<dbReference type="InterPro" id="IPR000938">
    <property type="entry name" value="CAP-Gly_domain"/>
</dbReference>
<dbReference type="Pfam" id="PF01302">
    <property type="entry name" value="CAP_GLY"/>
    <property type="match status" value="1"/>
</dbReference>
<feature type="domain" description="CAP-Gly" evidence="1">
    <location>
        <begin position="622"/>
        <end position="661"/>
    </location>
</feature>
<gene>
    <name evidence="2" type="ORF">LOD99_13542</name>
</gene>
<reference evidence="2 3" key="1">
    <citation type="journal article" date="2023" name="BMC Biol.">
        <title>The compact genome of the sponge Oopsacas minuta (Hexactinellida) is lacking key metazoan core genes.</title>
        <authorList>
            <person name="Santini S."/>
            <person name="Schenkelaars Q."/>
            <person name="Jourda C."/>
            <person name="Duchesne M."/>
            <person name="Belahbib H."/>
            <person name="Rocher C."/>
            <person name="Selva M."/>
            <person name="Riesgo A."/>
            <person name="Vervoort M."/>
            <person name="Leys S.P."/>
            <person name="Kodjabachian L."/>
            <person name="Le Bivic A."/>
            <person name="Borchiellini C."/>
            <person name="Claverie J.M."/>
            <person name="Renard E."/>
        </authorList>
    </citation>
    <scope>NUCLEOTIDE SEQUENCE [LARGE SCALE GENOMIC DNA]</scope>
    <source>
        <strain evidence="2">SPO-2</strain>
    </source>
</reference>
<evidence type="ECO:0000313" key="3">
    <source>
        <dbReference type="Proteomes" id="UP001165289"/>
    </source>
</evidence>
<evidence type="ECO:0000313" key="2">
    <source>
        <dbReference type="EMBL" id="KAI6661670.1"/>
    </source>
</evidence>
<dbReference type="SUPFAM" id="SSF74924">
    <property type="entry name" value="Cap-Gly domain"/>
    <property type="match status" value="1"/>
</dbReference>
<proteinExistence type="predicted"/>
<dbReference type="EMBL" id="JAKMXF010000011">
    <property type="protein sequence ID" value="KAI6661670.1"/>
    <property type="molecule type" value="Genomic_DNA"/>
</dbReference>
<dbReference type="AlphaFoldDB" id="A0AAV7KL68"/>
<organism evidence="2 3">
    <name type="scientific">Oopsacas minuta</name>
    <dbReference type="NCBI Taxonomy" id="111878"/>
    <lineage>
        <taxon>Eukaryota</taxon>
        <taxon>Metazoa</taxon>
        <taxon>Porifera</taxon>
        <taxon>Hexactinellida</taxon>
        <taxon>Hexasterophora</taxon>
        <taxon>Lyssacinosida</taxon>
        <taxon>Leucopsacidae</taxon>
        <taxon>Oopsacas</taxon>
    </lineage>
</organism>
<dbReference type="Gene3D" id="2.30.30.190">
    <property type="entry name" value="CAP Gly-rich-like domain"/>
    <property type="match status" value="1"/>
</dbReference>
<dbReference type="InterPro" id="IPR036859">
    <property type="entry name" value="CAP-Gly_dom_sf"/>
</dbReference>
<comment type="caution">
    <text evidence="2">The sequence shown here is derived from an EMBL/GenBank/DDBJ whole genome shotgun (WGS) entry which is preliminary data.</text>
</comment>
<sequence>MEFDIPDKHAFVFIVISKRLSSESLCSLMRLFGIKSEEWDRIRSSQCPPLAFLCYLHSIDLLDKSLLEKHLKSIGEVALSRWVIDNWNNTDTIPKAKQEDIHNQDNRALTNLDSILSSDVFTPGGALQNRLFLNGIIEQQIELERQSSSRTFEWRTTSSSSDTRKTPISLPDATFPDLSFDYNSNPTSRIAHHREGLHAKSERTNKILRTQSQTDLYTSVGRRTSLHSKKSECYHGNFSEIFSLLKSSKDINKAIGIYYLQEKLQEEFNEDICLNVWYNVNELFHGKNQQLKLFFLDFFRSYIKASIIFLQDNQKVLEEILLALFQDLSLNYGAAKFKTYRILDELIQEFSPLTLLISMTRVILQTIEITEITKSSEATNLLILSQEVYSDFLTLLSLEDLVSIPEINVLARKCVNQSRCIDPLLQKIAQQIIVNFYNLQPTLIFTLVRDLMDYKDKRFVSEILQGHLLEEDISMGIPRNQSSRREHQLLPPRSVSIPDFSQSESFEIISDDSAVRDESNFENFILEELNEFNTKGEISMKIPMPTKLTAMRSFLAPATPIITNSLISHEDSKFVSLISKRDPKRYFSKRVFVFLRSRLVAGILRAIFKEECATEFLLFPAKRNSLAGVEFTHTVGDCDGTYKGKRRFFCRANCATFLQLEGVFVLRD</sequence>
<protein>
    <recommendedName>
        <fullName evidence="1">CAP-Gly domain-containing protein</fullName>
    </recommendedName>
</protein>
<keyword evidence="3" id="KW-1185">Reference proteome</keyword>
<accession>A0AAV7KL68</accession>
<name>A0AAV7KL68_9METZ</name>
<dbReference type="Proteomes" id="UP001165289">
    <property type="component" value="Unassembled WGS sequence"/>
</dbReference>